<dbReference type="AlphaFoldDB" id="A0A928BS58"/>
<name>A0A928BS58_XYLRU</name>
<dbReference type="PANTHER" id="PTHR42776">
    <property type="entry name" value="SERINE PEPTIDASE S9 FAMILY MEMBER"/>
    <property type="match status" value="1"/>
</dbReference>
<dbReference type="InterPro" id="IPR002469">
    <property type="entry name" value="Peptidase_S9B_N"/>
</dbReference>
<gene>
    <name evidence="8" type="ORF">E7102_00270</name>
</gene>
<evidence type="ECO:0000256" key="5">
    <source>
        <dbReference type="SAM" id="SignalP"/>
    </source>
</evidence>
<evidence type="ECO:0000313" key="9">
    <source>
        <dbReference type="Proteomes" id="UP000763088"/>
    </source>
</evidence>
<feature type="chain" id="PRO_5037438926" evidence="5">
    <location>
        <begin position="23"/>
        <end position="736"/>
    </location>
</feature>
<proteinExistence type="inferred from homology"/>
<dbReference type="Pfam" id="PF00930">
    <property type="entry name" value="DPPIV_N"/>
    <property type="match status" value="1"/>
</dbReference>
<keyword evidence="4" id="KW-0378">Hydrolase</keyword>
<dbReference type="EMBL" id="SUYD01000001">
    <property type="protein sequence ID" value="MBE6264895.1"/>
    <property type="molecule type" value="Genomic_DNA"/>
</dbReference>
<dbReference type="Proteomes" id="UP000763088">
    <property type="component" value="Unassembled WGS sequence"/>
</dbReference>
<dbReference type="InterPro" id="IPR001375">
    <property type="entry name" value="Peptidase_S9_cat"/>
</dbReference>
<comment type="caution">
    <text evidence="8">The sequence shown here is derived from an EMBL/GenBank/DDBJ whole genome shotgun (WGS) entry which is preliminary data.</text>
</comment>
<accession>A0A928BS58</accession>
<dbReference type="GO" id="GO:0006508">
    <property type="term" value="P:proteolysis"/>
    <property type="evidence" value="ECO:0007669"/>
    <property type="project" value="UniProtKB-KW"/>
</dbReference>
<evidence type="ECO:0000313" key="8">
    <source>
        <dbReference type="EMBL" id="MBE6264895.1"/>
    </source>
</evidence>
<dbReference type="Gene3D" id="2.120.10.30">
    <property type="entry name" value="TolB, C-terminal domain"/>
    <property type="match status" value="2"/>
</dbReference>
<protein>
    <submittedName>
        <fullName evidence="8">S9 family peptidase</fullName>
    </submittedName>
</protein>
<organism evidence="8 9">
    <name type="scientific">Xylanibacter ruminicola</name>
    <name type="common">Prevotella ruminicola</name>
    <dbReference type="NCBI Taxonomy" id="839"/>
    <lineage>
        <taxon>Bacteria</taxon>
        <taxon>Pseudomonadati</taxon>
        <taxon>Bacteroidota</taxon>
        <taxon>Bacteroidia</taxon>
        <taxon>Bacteroidales</taxon>
        <taxon>Prevotellaceae</taxon>
        <taxon>Xylanibacter</taxon>
    </lineage>
</organism>
<dbReference type="SUPFAM" id="SSF53474">
    <property type="entry name" value="alpha/beta-Hydrolases"/>
    <property type="match status" value="1"/>
</dbReference>
<dbReference type="InterPro" id="IPR029058">
    <property type="entry name" value="AB_hydrolase_fold"/>
</dbReference>
<reference evidence="8" key="1">
    <citation type="submission" date="2019-04" db="EMBL/GenBank/DDBJ databases">
        <title>Evolution of Biomass-Degrading Anaerobic Consortia Revealed by Metagenomics.</title>
        <authorList>
            <person name="Peng X."/>
        </authorList>
    </citation>
    <scope>NUCLEOTIDE SEQUENCE</scope>
    <source>
        <strain evidence="8">SIG141</strain>
    </source>
</reference>
<dbReference type="FunFam" id="3.40.50.1820:FF:000028">
    <property type="entry name" value="S9 family peptidase"/>
    <property type="match status" value="1"/>
</dbReference>
<evidence type="ECO:0000256" key="4">
    <source>
        <dbReference type="ARBA" id="ARBA00022801"/>
    </source>
</evidence>
<evidence type="ECO:0000259" key="7">
    <source>
        <dbReference type="Pfam" id="PF00930"/>
    </source>
</evidence>
<evidence type="ECO:0000256" key="3">
    <source>
        <dbReference type="ARBA" id="ARBA00022729"/>
    </source>
</evidence>
<feature type="domain" description="Dipeptidylpeptidase IV N-terminal" evidence="7">
    <location>
        <begin position="298"/>
        <end position="406"/>
    </location>
</feature>
<dbReference type="SUPFAM" id="SSF82171">
    <property type="entry name" value="DPP6 N-terminal domain-like"/>
    <property type="match status" value="1"/>
</dbReference>
<feature type="signal peptide" evidence="5">
    <location>
        <begin position="1"/>
        <end position="22"/>
    </location>
</feature>
<dbReference type="Pfam" id="PF00326">
    <property type="entry name" value="Peptidase_S9"/>
    <property type="match status" value="1"/>
</dbReference>
<keyword evidence="3 5" id="KW-0732">Signal</keyword>
<dbReference type="GO" id="GO:0004252">
    <property type="term" value="F:serine-type endopeptidase activity"/>
    <property type="evidence" value="ECO:0007669"/>
    <property type="project" value="TreeGrafter"/>
</dbReference>
<feature type="domain" description="Peptidase S9 prolyl oligopeptidase catalytic" evidence="6">
    <location>
        <begin position="522"/>
        <end position="736"/>
    </location>
</feature>
<sequence length="736" mass="83269">MKKFRIPVLLLGVLLLANPVKAAENVKIGKQNIKLSSNLMTPEALWAMGRIGAAEASADGKQIVYQVGYYSVKANKSQQKIAIINADGTGNTTLTTGSKSETDPTWYQGKIAFLSGGQLWTMNADGSDRKQISKTSKDIEGFKFSPDGKKVILLHSLDFNEIIKKNPDDLPKASGRLVTDLMYRHWDHYVESIQHPFVADVTEDGIKDGVDILEGEPFECPMEPFGGIEQLDWAPDSKSIAYTCRKKTGLEYSISTDSDIYLYIIGTRETKNLCKPAGYVDPKVDPTKTLKYQSVNAKENLKNNVGYDQNPKFSPDGKYVAWTSMERDGYEADRNRLCVYNLATGEKKYVTESFDSNVDDFVWSDSKDVMIYFIGVWHATENLYAVNWKGELKQMNTMVTPQSGSGCQEGNAWADFGSIHLMNNGKQLLMERHSITAPADLYIVTPNFKKPANTAVQQLTFENKHITDQLAKPSVQQRWVKTTDGKELLAWIILPPNFDASKKYPTLLFCEGGPQSPVSQFWSYRWNFMIMASQGYVVVAPNRRGLPGFGQEWLEEISGDWTGQCMKDYLAAIDDAANNLPYVDKNHMGAVGASFGGFSVYYLAGHHDKRFKAFISHDGAFNLEAMYTETEENWFSNFEYDDAYWNKDRTARADKTYKNSPHQFVDKWDTPILVIHGEKDYRINATQGMSAFNAARMKGIPAELLIFPDENHWVLKPQNGVLWQRTFFNWLDRWLK</sequence>
<dbReference type="PANTHER" id="PTHR42776:SF13">
    <property type="entry name" value="DIPEPTIDYL-PEPTIDASE 5"/>
    <property type="match status" value="1"/>
</dbReference>
<dbReference type="Gene3D" id="3.40.50.1820">
    <property type="entry name" value="alpha/beta hydrolase"/>
    <property type="match status" value="1"/>
</dbReference>
<evidence type="ECO:0000256" key="2">
    <source>
        <dbReference type="ARBA" id="ARBA00022670"/>
    </source>
</evidence>
<dbReference type="InterPro" id="IPR011042">
    <property type="entry name" value="6-blade_b-propeller_TolB-like"/>
</dbReference>
<evidence type="ECO:0000256" key="1">
    <source>
        <dbReference type="ARBA" id="ARBA00010040"/>
    </source>
</evidence>
<keyword evidence="2" id="KW-0645">Protease</keyword>
<comment type="similarity">
    <text evidence="1">Belongs to the peptidase S9C family.</text>
</comment>
<evidence type="ECO:0000259" key="6">
    <source>
        <dbReference type="Pfam" id="PF00326"/>
    </source>
</evidence>